<keyword evidence="6" id="KW-0808">Transferase</keyword>
<proteinExistence type="inferred from homology"/>
<dbReference type="EC" id="2.5.1.59" evidence="3"/>
<accession>A0A8H5BNN8</accession>
<dbReference type="GO" id="GO:0005953">
    <property type="term" value="C:CAAX-protein geranylgeranyltransferase complex"/>
    <property type="evidence" value="ECO:0007669"/>
    <property type="project" value="TreeGrafter"/>
</dbReference>
<evidence type="ECO:0000256" key="8">
    <source>
        <dbReference type="ARBA" id="ARBA00022842"/>
    </source>
</evidence>
<keyword evidence="5" id="KW-0637">Prenyltransferase</keyword>
<evidence type="ECO:0000256" key="13">
    <source>
        <dbReference type="ARBA" id="ARBA00043219"/>
    </source>
</evidence>
<evidence type="ECO:0000256" key="11">
    <source>
        <dbReference type="ARBA" id="ARBA00042436"/>
    </source>
</evidence>
<evidence type="ECO:0000256" key="1">
    <source>
        <dbReference type="ARBA" id="ARBA00001946"/>
    </source>
</evidence>
<dbReference type="GO" id="GO:0005965">
    <property type="term" value="C:protein farnesyltransferase complex"/>
    <property type="evidence" value="ECO:0007669"/>
    <property type="project" value="TreeGrafter"/>
</dbReference>
<evidence type="ECO:0000313" key="14">
    <source>
        <dbReference type="EMBL" id="KAF5325492.1"/>
    </source>
</evidence>
<evidence type="ECO:0000256" key="2">
    <source>
        <dbReference type="ARBA" id="ARBA00006734"/>
    </source>
</evidence>
<evidence type="ECO:0000256" key="3">
    <source>
        <dbReference type="ARBA" id="ARBA00012700"/>
    </source>
</evidence>
<dbReference type="Proteomes" id="UP000567179">
    <property type="component" value="Unassembled WGS sequence"/>
</dbReference>
<keyword evidence="7" id="KW-0677">Repeat</keyword>
<dbReference type="EMBL" id="JAACJJ010000015">
    <property type="protein sequence ID" value="KAF5325492.1"/>
    <property type="molecule type" value="Genomic_DNA"/>
</dbReference>
<dbReference type="InterPro" id="IPR002088">
    <property type="entry name" value="Prenyl_trans_a"/>
</dbReference>
<comment type="similarity">
    <text evidence="2">Belongs to the protein prenyltransferase subunit alpha family.</text>
</comment>
<dbReference type="Gene3D" id="1.25.40.120">
    <property type="entry name" value="Protein prenylyltransferase"/>
    <property type="match status" value="1"/>
</dbReference>
<dbReference type="PANTHER" id="PTHR11129:SF1">
    <property type="entry name" value="PROTEIN FARNESYLTRANSFERASE_GERANYLGERANYLTRANSFERASE TYPE-1 SUBUNIT ALPHA"/>
    <property type="match status" value="1"/>
</dbReference>
<comment type="cofactor">
    <cofactor evidence="1">
        <name>Mg(2+)</name>
        <dbReference type="ChEBI" id="CHEBI:18420"/>
    </cofactor>
</comment>
<dbReference type="EC" id="2.5.1.58" evidence="4"/>
<evidence type="ECO:0000256" key="4">
    <source>
        <dbReference type="ARBA" id="ARBA00012702"/>
    </source>
</evidence>
<evidence type="ECO:0000256" key="10">
    <source>
        <dbReference type="ARBA" id="ARBA00041392"/>
    </source>
</evidence>
<dbReference type="AlphaFoldDB" id="A0A8H5BNN8"/>
<name>A0A8H5BNN8_9AGAR</name>
<dbReference type="SUPFAM" id="SSF48439">
    <property type="entry name" value="Protein prenylyltransferase"/>
    <property type="match status" value="1"/>
</dbReference>
<organism evidence="14 15">
    <name type="scientific">Psilocybe cf. subviscida</name>
    <dbReference type="NCBI Taxonomy" id="2480587"/>
    <lineage>
        <taxon>Eukaryota</taxon>
        <taxon>Fungi</taxon>
        <taxon>Dikarya</taxon>
        <taxon>Basidiomycota</taxon>
        <taxon>Agaricomycotina</taxon>
        <taxon>Agaricomycetes</taxon>
        <taxon>Agaricomycetidae</taxon>
        <taxon>Agaricales</taxon>
        <taxon>Agaricineae</taxon>
        <taxon>Strophariaceae</taxon>
        <taxon>Psilocybe</taxon>
    </lineage>
</organism>
<dbReference type="GO" id="GO:0004662">
    <property type="term" value="F:CAAX-protein geranylgeranyltransferase activity"/>
    <property type="evidence" value="ECO:0007669"/>
    <property type="project" value="UniProtKB-EC"/>
</dbReference>
<reference evidence="14 15" key="1">
    <citation type="journal article" date="2020" name="ISME J.">
        <title>Uncovering the hidden diversity of litter-decomposition mechanisms in mushroom-forming fungi.</title>
        <authorList>
            <person name="Floudas D."/>
            <person name="Bentzer J."/>
            <person name="Ahren D."/>
            <person name="Johansson T."/>
            <person name="Persson P."/>
            <person name="Tunlid A."/>
        </authorList>
    </citation>
    <scope>NUCLEOTIDE SEQUENCE [LARGE SCALE GENOMIC DNA]</scope>
    <source>
        <strain evidence="14 15">CBS 101986</strain>
    </source>
</reference>
<keyword evidence="8" id="KW-0460">Magnesium</keyword>
<evidence type="ECO:0000256" key="12">
    <source>
        <dbReference type="ARBA" id="ARBA00043086"/>
    </source>
</evidence>
<keyword evidence="15" id="KW-1185">Reference proteome</keyword>
<dbReference type="OrthoDB" id="10255768at2759"/>
<dbReference type="PROSITE" id="PS51147">
    <property type="entry name" value="PFTA"/>
    <property type="match status" value="4"/>
</dbReference>
<sequence length="374" mass="43150">MKISTSEDAPLFAERPEWADVQPLEQYENANPIAPIFYTEEYKDATNYFRAIVRANEKTHRVLDLTENIIRQNPAHYSAWQYRYETLLCLLPAETEMQDGLPRLLGQELALMDELAVLFLKTYQVWHHRRLLVQLTKQPTRELSFIKKGLQVDAKNYHTWSYRQWLLASCYGPGAVTETDEDEDELLVDQSNAVWAAELDFIDTMLVSDVRNNSAWHHRFFVVFECGDGSDRAHVLRRELVYAKQSISLAPNNPSAWNYLRGVLSHTGTPFASQRDFARLYAFSRSGPVRRDIVDLDNPPPSDDAELPCVHAMEFLADILEIEGVAKAKTGPQEAAQAIEQAVEIWKKLAYEQDSIRKRYWVHRIRDAHQSLVV</sequence>
<evidence type="ECO:0000256" key="6">
    <source>
        <dbReference type="ARBA" id="ARBA00022679"/>
    </source>
</evidence>
<dbReference type="PANTHER" id="PTHR11129">
    <property type="entry name" value="PROTEIN FARNESYLTRANSFERASE ALPHA SUBUNIT/RAB GERANYLGERANYL TRANSFERASE ALPHA SUBUNIT"/>
    <property type="match status" value="1"/>
</dbReference>
<dbReference type="Pfam" id="PF01239">
    <property type="entry name" value="PPTA"/>
    <property type="match status" value="5"/>
</dbReference>
<evidence type="ECO:0000256" key="5">
    <source>
        <dbReference type="ARBA" id="ARBA00022602"/>
    </source>
</evidence>
<dbReference type="GO" id="GO:0004660">
    <property type="term" value="F:protein farnesyltransferase activity"/>
    <property type="evidence" value="ECO:0007669"/>
    <property type="project" value="UniProtKB-EC"/>
</dbReference>
<evidence type="ECO:0000256" key="7">
    <source>
        <dbReference type="ARBA" id="ARBA00022737"/>
    </source>
</evidence>
<evidence type="ECO:0000256" key="9">
    <source>
        <dbReference type="ARBA" id="ARBA00040965"/>
    </source>
</evidence>
<protein>
    <recommendedName>
        <fullName evidence="9">Protein farnesyltransferase/geranylgeranyltransferase type-1 subunit alpha</fullName>
        <ecNumber evidence="4">2.5.1.58</ecNumber>
        <ecNumber evidence="3">2.5.1.59</ecNumber>
    </recommendedName>
    <alternativeName>
        <fullName evidence="12">CAAX farnesyltransferase subunit alpha</fullName>
    </alternativeName>
    <alternativeName>
        <fullName evidence="11">FTase-alpha</fullName>
    </alternativeName>
    <alternativeName>
        <fullName evidence="10">Ras proteins prenyltransferase subunit alpha</fullName>
    </alternativeName>
    <alternativeName>
        <fullName evidence="13">Type I protein geranyl-geranyltransferase subunit alpha</fullName>
    </alternativeName>
</protein>
<evidence type="ECO:0000313" key="15">
    <source>
        <dbReference type="Proteomes" id="UP000567179"/>
    </source>
</evidence>
<comment type="caution">
    <text evidence="14">The sequence shown here is derived from an EMBL/GenBank/DDBJ whole genome shotgun (WGS) entry which is preliminary data.</text>
</comment>
<gene>
    <name evidence="14" type="ORF">D9619_009721</name>
</gene>